<evidence type="ECO:0000256" key="5">
    <source>
        <dbReference type="SAM" id="MobiDB-lite"/>
    </source>
</evidence>
<feature type="domain" description="Cytochrome c" evidence="7">
    <location>
        <begin position="101"/>
        <end position="186"/>
    </location>
</feature>
<dbReference type="GO" id="GO:0046872">
    <property type="term" value="F:metal ion binding"/>
    <property type="evidence" value="ECO:0007669"/>
    <property type="project" value="UniProtKB-KW"/>
</dbReference>
<evidence type="ECO:0000256" key="4">
    <source>
        <dbReference type="PROSITE-ProRule" id="PRU00433"/>
    </source>
</evidence>
<evidence type="ECO:0000256" key="3">
    <source>
        <dbReference type="ARBA" id="ARBA00023004"/>
    </source>
</evidence>
<feature type="chain" id="PRO_5018137477" evidence="6">
    <location>
        <begin position="20"/>
        <end position="234"/>
    </location>
</feature>
<dbReference type="PROSITE" id="PS51257">
    <property type="entry name" value="PROKAR_LIPOPROTEIN"/>
    <property type="match status" value="1"/>
</dbReference>
<dbReference type="GO" id="GO:0020037">
    <property type="term" value="F:heme binding"/>
    <property type="evidence" value="ECO:0007669"/>
    <property type="project" value="InterPro"/>
</dbReference>
<feature type="compositionally biased region" description="Acidic residues" evidence="5">
    <location>
        <begin position="224"/>
        <end position="234"/>
    </location>
</feature>
<dbReference type="SUPFAM" id="SSF46626">
    <property type="entry name" value="Cytochrome c"/>
    <property type="match status" value="1"/>
</dbReference>
<evidence type="ECO:0000313" key="8">
    <source>
        <dbReference type="EMBL" id="RMA65699.1"/>
    </source>
</evidence>
<dbReference type="GO" id="GO:0009055">
    <property type="term" value="F:electron transfer activity"/>
    <property type="evidence" value="ECO:0007669"/>
    <property type="project" value="InterPro"/>
</dbReference>
<keyword evidence="2 4" id="KW-0479">Metal-binding</keyword>
<dbReference type="Gene3D" id="1.10.760.10">
    <property type="entry name" value="Cytochrome c-like domain"/>
    <property type="match status" value="1"/>
</dbReference>
<feature type="region of interest" description="Disordered" evidence="5">
    <location>
        <begin position="209"/>
        <end position="234"/>
    </location>
</feature>
<dbReference type="PROSITE" id="PS51007">
    <property type="entry name" value="CYTC"/>
    <property type="match status" value="1"/>
</dbReference>
<organism evidence="8 9">
    <name type="scientific">Ulvibacter antarcticus</name>
    <dbReference type="NCBI Taxonomy" id="442714"/>
    <lineage>
        <taxon>Bacteria</taxon>
        <taxon>Pseudomonadati</taxon>
        <taxon>Bacteroidota</taxon>
        <taxon>Flavobacteriia</taxon>
        <taxon>Flavobacteriales</taxon>
        <taxon>Flavobacteriaceae</taxon>
        <taxon>Ulvibacter</taxon>
    </lineage>
</organism>
<evidence type="ECO:0000256" key="1">
    <source>
        <dbReference type="ARBA" id="ARBA00022617"/>
    </source>
</evidence>
<accession>A0A3L9Z2P9</accession>
<dbReference type="EMBL" id="REFC01000011">
    <property type="protein sequence ID" value="RMA65699.1"/>
    <property type="molecule type" value="Genomic_DNA"/>
</dbReference>
<sequence length="234" mass="26018">MTKITNMKSLLNIALGLIAAVSMVSCFQNNKPNYQFMPNMYEPVGYETYGSYEIFPGGMEAMLPVEGSIPRGWNPYEYPNTNEGLEQARIELKNPLKVTEKNLKAGGELYTVFCAVCHGDKGDGQGILVTREKFLGIPSYADAGRNITQGGTYHVQMYGLNSMGSYASQTNELERWQIAQYVMNLKAALNGEPLMEVQLDTAKTTSVEMSEENLPMVDSSEQNIPEDETSEQQH</sequence>
<protein>
    <submittedName>
        <fullName evidence="8">Quinol:cytochrome c oxidoreductase monoheme cytochrome subunit</fullName>
    </submittedName>
</protein>
<feature type="signal peptide" evidence="6">
    <location>
        <begin position="1"/>
        <end position="19"/>
    </location>
</feature>
<comment type="caution">
    <text evidence="8">The sequence shown here is derived from an EMBL/GenBank/DDBJ whole genome shotgun (WGS) entry which is preliminary data.</text>
</comment>
<dbReference type="PANTHER" id="PTHR40394:SF2">
    <property type="entry name" value="QUINOL:CYTOCHROME C OXIDOREDUCTASE MEMBRANE PROTEIN"/>
    <property type="match status" value="1"/>
</dbReference>
<gene>
    <name evidence="8" type="ORF">BXY75_0111</name>
</gene>
<keyword evidence="9" id="KW-1185">Reference proteome</keyword>
<evidence type="ECO:0000256" key="2">
    <source>
        <dbReference type="ARBA" id="ARBA00022723"/>
    </source>
</evidence>
<dbReference type="InterPro" id="IPR009056">
    <property type="entry name" value="Cyt_c-like_dom"/>
</dbReference>
<keyword evidence="6" id="KW-0732">Signal</keyword>
<dbReference type="Pfam" id="PF13442">
    <property type="entry name" value="Cytochrome_CBB3"/>
    <property type="match status" value="1"/>
</dbReference>
<reference evidence="8 9" key="1">
    <citation type="submission" date="2018-10" db="EMBL/GenBank/DDBJ databases">
        <title>Genomic Encyclopedia of Archaeal and Bacterial Type Strains, Phase II (KMG-II): from individual species to whole genera.</title>
        <authorList>
            <person name="Goeker M."/>
        </authorList>
    </citation>
    <scope>NUCLEOTIDE SEQUENCE [LARGE SCALE GENOMIC DNA]</scope>
    <source>
        <strain evidence="8 9">DSM 23424</strain>
    </source>
</reference>
<name>A0A3L9Z2P9_9FLAO</name>
<evidence type="ECO:0000313" key="9">
    <source>
        <dbReference type="Proteomes" id="UP000271339"/>
    </source>
</evidence>
<evidence type="ECO:0000256" key="6">
    <source>
        <dbReference type="SAM" id="SignalP"/>
    </source>
</evidence>
<dbReference type="AlphaFoldDB" id="A0A3L9Z2P9"/>
<dbReference type="InterPro" id="IPR036909">
    <property type="entry name" value="Cyt_c-like_dom_sf"/>
</dbReference>
<evidence type="ECO:0000259" key="7">
    <source>
        <dbReference type="PROSITE" id="PS51007"/>
    </source>
</evidence>
<keyword evidence="3 4" id="KW-0408">Iron</keyword>
<dbReference type="Proteomes" id="UP000271339">
    <property type="component" value="Unassembled WGS sequence"/>
</dbReference>
<keyword evidence="1 4" id="KW-0349">Heme</keyword>
<proteinExistence type="predicted"/>
<dbReference type="PANTHER" id="PTHR40394">
    <property type="entry name" value="LIPOPROTEIN-RELATED"/>
    <property type="match status" value="1"/>
</dbReference>